<accession>A0A8B7XLJ5</accession>
<organism evidence="7 8">
    <name type="scientific">Acanthaster planci</name>
    <name type="common">Crown-of-thorns starfish</name>
    <dbReference type="NCBI Taxonomy" id="133434"/>
    <lineage>
        <taxon>Eukaryota</taxon>
        <taxon>Metazoa</taxon>
        <taxon>Echinodermata</taxon>
        <taxon>Eleutherozoa</taxon>
        <taxon>Asterozoa</taxon>
        <taxon>Asteroidea</taxon>
        <taxon>Valvatacea</taxon>
        <taxon>Valvatida</taxon>
        <taxon>Acanthasteridae</taxon>
        <taxon>Acanthaster</taxon>
    </lineage>
</organism>
<dbReference type="KEGG" id="aplc:110974005"/>
<dbReference type="PANTHER" id="PTHR43646:SF2">
    <property type="entry name" value="GLYCOSYLTRANSFERASE 2-LIKE DOMAIN-CONTAINING PROTEIN"/>
    <property type="match status" value="1"/>
</dbReference>
<evidence type="ECO:0000256" key="5">
    <source>
        <dbReference type="ARBA" id="ARBA00023136"/>
    </source>
</evidence>
<reference evidence="8" key="1">
    <citation type="submission" date="2025-08" db="UniProtKB">
        <authorList>
            <consortium name="RefSeq"/>
        </authorList>
    </citation>
    <scope>IDENTIFICATION</scope>
</reference>
<evidence type="ECO:0000313" key="8">
    <source>
        <dbReference type="RefSeq" id="XP_022080981.1"/>
    </source>
</evidence>
<dbReference type="Gene3D" id="3.90.550.10">
    <property type="entry name" value="Spore Coat Polysaccharide Biosynthesis Protein SpsA, Chain A"/>
    <property type="match status" value="2"/>
</dbReference>
<proteinExistence type="predicted"/>
<dbReference type="GO" id="GO:0016757">
    <property type="term" value="F:glycosyltransferase activity"/>
    <property type="evidence" value="ECO:0007669"/>
    <property type="project" value="UniProtKB-KW"/>
</dbReference>
<name>A0A8B7XLJ5_ACAPL</name>
<keyword evidence="3" id="KW-0328">Glycosyltransferase</keyword>
<evidence type="ECO:0000259" key="6">
    <source>
        <dbReference type="Pfam" id="PF00535"/>
    </source>
</evidence>
<evidence type="ECO:0000256" key="4">
    <source>
        <dbReference type="ARBA" id="ARBA00022679"/>
    </source>
</evidence>
<keyword evidence="5" id="KW-0472">Membrane</keyword>
<dbReference type="Pfam" id="PF00535">
    <property type="entry name" value="Glycos_transf_2"/>
    <property type="match status" value="1"/>
</dbReference>
<keyword evidence="2" id="KW-1003">Cell membrane</keyword>
<dbReference type="OrthoDB" id="191769at2759"/>
<evidence type="ECO:0000313" key="7">
    <source>
        <dbReference type="Proteomes" id="UP000694845"/>
    </source>
</evidence>
<dbReference type="InterPro" id="IPR001173">
    <property type="entry name" value="Glyco_trans_2-like"/>
</dbReference>
<keyword evidence="4" id="KW-0808">Transferase</keyword>
<protein>
    <submittedName>
        <fullName evidence="8">Uncharacterized protein LOC110974005 isoform X1</fullName>
    </submittedName>
</protein>
<dbReference type="NCBIfam" id="TIGR04283">
    <property type="entry name" value="glyco_like_mftF"/>
    <property type="match status" value="1"/>
</dbReference>
<dbReference type="Pfam" id="PF09837">
    <property type="entry name" value="DUF2064"/>
    <property type="match status" value="1"/>
</dbReference>
<dbReference type="OMA" id="WRLRWIE"/>
<evidence type="ECO:0000256" key="3">
    <source>
        <dbReference type="ARBA" id="ARBA00022676"/>
    </source>
</evidence>
<dbReference type="Proteomes" id="UP000694845">
    <property type="component" value="Unplaced"/>
</dbReference>
<dbReference type="InterPro" id="IPR026461">
    <property type="entry name" value="Trfase_2_rSAM/seldom_assoc"/>
</dbReference>
<evidence type="ECO:0000256" key="1">
    <source>
        <dbReference type="ARBA" id="ARBA00004236"/>
    </source>
</evidence>
<dbReference type="RefSeq" id="XP_022080981.1">
    <property type="nucleotide sequence ID" value="XM_022225289.1"/>
</dbReference>
<dbReference type="AlphaFoldDB" id="A0A8B7XLJ5"/>
<dbReference type="SUPFAM" id="SSF53448">
    <property type="entry name" value="Nucleotide-diphospho-sugar transferases"/>
    <property type="match status" value="2"/>
</dbReference>
<dbReference type="InterPro" id="IPR018641">
    <property type="entry name" value="Trfase_1_rSAM/seldom-assoc"/>
</dbReference>
<dbReference type="GeneID" id="110974005"/>
<dbReference type="InterPro" id="IPR029044">
    <property type="entry name" value="Nucleotide-diphossugar_trans"/>
</dbReference>
<gene>
    <name evidence="8" type="primary">LOC110974005</name>
</gene>
<dbReference type="PANTHER" id="PTHR43646">
    <property type="entry name" value="GLYCOSYLTRANSFERASE"/>
    <property type="match status" value="1"/>
</dbReference>
<sequence>MASALNKAFNEGSELAVLIGSDVPSNSADILDTALSKLRSPDCEMILGQAKDGGYYLVGLRREVKERLGVLDGIFEGIEWSTPTVCQRQVEVAALLGVKVQLLPQILQDVDTPDDLPEFEKHVGVRVADLKAPVLSIVIPVLNEEANVECALQSIKKNSSWIDYIEIIVSDGGSIDSTLGKVEDFAEKNPDLRIKMVRGSKGRGKQLNAGAREATGVNLLFLHADGRLPRAFDRHVLLTLAEPGTIAGAFNLGWDVLQEDQRNDCSWLVQAQLRLGQLMRLASYKFTETAFGDQGLFMSRQTFDKAGRFPPYRLMEDYEMAMNLQRHGHLKIIQDVFIIASARRLIKKGVWKVALINCLLILGYHISVHPDTLARFYYG</sequence>
<keyword evidence="7" id="KW-1185">Reference proteome</keyword>
<comment type="subcellular location">
    <subcellularLocation>
        <location evidence="1">Cell membrane</location>
    </subcellularLocation>
</comment>
<feature type="domain" description="Glycosyltransferase 2-like" evidence="6">
    <location>
        <begin position="136"/>
        <end position="251"/>
    </location>
</feature>
<dbReference type="GO" id="GO:0005886">
    <property type="term" value="C:plasma membrane"/>
    <property type="evidence" value="ECO:0007669"/>
    <property type="project" value="UniProtKB-SubCell"/>
</dbReference>
<evidence type="ECO:0000256" key="2">
    <source>
        <dbReference type="ARBA" id="ARBA00022475"/>
    </source>
</evidence>